<dbReference type="STRING" id="1802055.A3A74_06800"/>
<organism evidence="1 2">
    <name type="scientific">Candidatus Roizmanbacteria bacterium RIFCSPLOWO2_01_FULL_35_13</name>
    <dbReference type="NCBI Taxonomy" id="1802055"/>
    <lineage>
        <taxon>Bacteria</taxon>
        <taxon>Candidatus Roizmaniibacteriota</taxon>
    </lineage>
</organism>
<gene>
    <name evidence="1" type="ORF">A3A74_06800</name>
</gene>
<name>A0A1F7I6N2_9BACT</name>
<comment type="caution">
    <text evidence="1">The sequence shown here is derived from an EMBL/GenBank/DDBJ whole genome shotgun (WGS) entry which is preliminary data.</text>
</comment>
<dbReference type="Proteomes" id="UP000179270">
    <property type="component" value="Unassembled WGS sequence"/>
</dbReference>
<protein>
    <submittedName>
        <fullName evidence="1">Uncharacterized protein</fullName>
    </submittedName>
</protein>
<evidence type="ECO:0000313" key="2">
    <source>
        <dbReference type="Proteomes" id="UP000179270"/>
    </source>
</evidence>
<sequence length="66" mass="7798">MKSKKEIIDHLHKGRKYLNQVIFKVDKDLSCLEVHKLLVKIIHQLEKSKKDLLNQFLKKSSSILQT</sequence>
<proteinExistence type="predicted"/>
<dbReference type="AlphaFoldDB" id="A0A1F7I6N2"/>
<dbReference type="EMBL" id="MGAF01000061">
    <property type="protein sequence ID" value="OGK39013.1"/>
    <property type="molecule type" value="Genomic_DNA"/>
</dbReference>
<reference evidence="1 2" key="1">
    <citation type="journal article" date="2016" name="Nat. Commun.">
        <title>Thousands of microbial genomes shed light on interconnected biogeochemical processes in an aquifer system.</title>
        <authorList>
            <person name="Anantharaman K."/>
            <person name="Brown C.T."/>
            <person name="Hug L.A."/>
            <person name="Sharon I."/>
            <person name="Castelle C.J."/>
            <person name="Probst A.J."/>
            <person name="Thomas B.C."/>
            <person name="Singh A."/>
            <person name="Wilkins M.J."/>
            <person name="Karaoz U."/>
            <person name="Brodie E.L."/>
            <person name="Williams K.H."/>
            <person name="Hubbard S.S."/>
            <person name="Banfield J.F."/>
        </authorList>
    </citation>
    <scope>NUCLEOTIDE SEQUENCE [LARGE SCALE GENOMIC DNA]</scope>
</reference>
<evidence type="ECO:0000313" key="1">
    <source>
        <dbReference type="EMBL" id="OGK39013.1"/>
    </source>
</evidence>
<accession>A0A1F7I6N2</accession>